<evidence type="ECO:0000313" key="6">
    <source>
        <dbReference type="Proteomes" id="UP000515561"/>
    </source>
</evidence>
<dbReference type="GO" id="GO:0006310">
    <property type="term" value="P:DNA recombination"/>
    <property type="evidence" value="ECO:0007669"/>
    <property type="project" value="UniProtKB-KW"/>
</dbReference>
<dbReference type="PANTHER" id="PTHR30629">
    <property type="entry name" value="PROPHAGE INTEGRASE"/>
    <property type="match status" value="1"/>
</dbReference>
<accession>A0A6S6R650</accession>
<reference evidence="5 6" key="1">
    <citation type="journal article" date="2016" name="Int. J. Syst. Evol. Microbiol.">
        <title>Descriptions of Anaerotaenia torta gen. nov., sp. nov. and Anaerocolumna cellulosilytica gen. nov., sp. nov. isolated from a methanogenic reactor of cattle waste.</title>
        <authorList>
            <person name="Uek A."/>
            <person name="Ohtaki Y."/>
            <person name="Kaku N."/>
            <person name="Ueki K."/>
        </authorList>
    </citation>
    <scope>NUCLEOTIDE SEQUENCE [LARGE SCALE GENOMIC DNA]</scope>
    <source>
        <strain evidence="5 6">SN021</strain>
    </source>
</reference>
<keyword evidence="3" id="KW-0238">DNA-binding</keyword>
<dbReference type="Gene3D" id="1.10.443.10">
    <property type="entry name" value="Intergrase catalytic core"/>
    <property type="match status" value="1"/>
</dbReference>
<dbReference type="SUPFAM" id="SSF56349">
    <property type="entry name" value="DNA breaking-rejoining enzymes"/>
    <property type="match status" value="1"/>
</dbReference>
<dbReference type="Gene3D" id="1.10.150.130">
    <property type="match status" value="1"/>
</dbReference>
<keyword evidence="4" id="KW-0233">DNA recombination</keyword>
<protein>
    <submittedName>
        <fullName evidence="5">Uncharacterized protein</fullName>
    </submittedName>
</protein>
<evidence type="ECO:0000256" key="4">
    <source>
        <dbReference type="ARBA" id="ARBA00023172"/>
    </source>
</evidence>
<dbReference type="PROSITE" id="PS51898">
    <property type="entry name" value="TYR_RECOMBINASE"/>
    <property type="match status" value="1"/>
</dbReference>
<dbReference type="InterPro" id="IPR011010">
    <property type="entry name" value="DNA_brk_join_enz"/>
</dbReference>
<dbReference type="InterPro" id="IPR002104">
    <property type="entry name" value="Integrase_catalytic"/>
</dbReference>
<name>A0A6S6R650_9FIRM</name>
<dbReference type="AlphaFoldDB" id="A0A6S6R650"/>
<evidence type="ECO:0000256" key="2">
    <source>
        <dbReference type="ARBA" id="ARBA00022908"/>
    </source>
</evidence>
<comment type="similarity">
    <text evidence="1">Belongs to the 'phage' integrase family.</text>
</comment>
<dbReference type="InterPro" id="IPR010998">
    <property type="entry name" value="Integrase_recombinase_N"/>
</dbReference>
<dbReference type="Pfam" id="PF00589">
    <property type="entry name" value="Phage_integrase"/>
    <property type="match status" value="1"/>
</dbReference>
<dbReference type="PANTHER" id="PTHR30629:SF2">
    <property type="entry name" value="PROPHAGE INTEGRASE INTS-RELATED"/>
    <property type="match status" value="1"/>
</dbReference>
<dbReference type="InterPro" id="IPR050808">
    <property type="entry name" value="Phage_Integrase"/>
</dbReference>
<evidence type="ECO:0000313" key="5">
    <source>
        <dbReference type="EMBL" id="BCJ96819.1"/>
    </source>
</evidence>
<keyword evidence="2" id="KW-0229">DNA integration</keyword>
<keyword evidence="6" id="KW-1185">Reference proteome</keyword>
<proteinExistence type="inferred from homology"/>
<organism evidence="5 6">
    <name type="scientific">Anaerocolumna cellulosilytica</name>
    <dbReference type="NCBI Taxonomy" id="433286"/>
    <lineage>
        <taxon>Bacteria</taxon>
        <taxon>Bacillati</taxon>
        <taxon>Bacillota</taxon>
        <taxon>Clostridia</taxon>
        <taxon>Lachnospirales</taxon>
        <taxon>Lachnospiraceae</taxon>
        <taxon>Anaerocolumna</taxon>
    </lineage>
</organism>
<dbReference type="GO" id="GO:0003677">
    <property type="term" value="F:DNA binding"/>
    <property type="evidence" value="ECO:0007669"/>
    <property type="project" value="UniProtKB-KW"/>
</dbReference>
<dbReference type="InterPro" id="IPR013762">
    <property type="entry name" value="Integrase-like_cat_sf"/>
</dbReference>
<dbReference type="GO" id="GO:0015074">
    <property type="term" value="P:DNA integration"/>
    <property type="evidence" value="ECO:0007669"/>
    <property type="project" value="UniProtKB-KW"/>
</dbReference>
<sequence length="405" mass="47207">MILTYAKGMVTADDTKGLFNDANINIFLQDLICSGILRASEVSDKMNMLRKKQVDTIHTKKIYTRKDGRVFTRILENGKEKQVAGKDETELYEKLYDFYFGDNNASLEDLYPQWVEWRTNETNTSQKTVKENGYIWNAHLRDNPITQVPLKQLKPKDFICYFRTITKGVTLTRKRFNDLKSVMNGIIYFAIEKEIIEHNYLRDINYRQFTYKPENNDVIPYTEMERLQIINQLSNDDLYSLAIKLDFYLTLRISELKGLMWDDIRGDLIYIQRLINDKNEILDDIKGHKEEGKRYIPLTSATKVILNQIKLLNPNSEYLFIRNNKTLATVTFNRRIKKCCTELGIEYRPSHKVRFSTASILFKNGVGAPELQKMLGHTTLTMTSHYLRSVTPADETIEKMGAVLG</sequence>
<evidence type="ECO:0000256" key="3">
    <source>
        <dbReference type="ARBA" id="ARBA00023125"/>
    </source>
</evidence>
<dbReference type="Proteomes" id="UP000515561">
    <property type="component" value="Chromosome"/>
</dbReference>
<dbReference type="RefSeq" id="WP_184096102.1">
    <property type="nucleotide sequence ID" value="NZ_AP023367.1"/>
</dbReference>
<gene>
    <name evidence="5" type="ORF">acsn021_43880</name>
</gene>
<dbReference type="EMBL" id="AP023367">
    <property type="protein sequence ID" value="BCJ96819.1"/>
    <property type="molecule type" value="Genomic_DNA"/>
</dbReference>
<dbReference type="KEGG" id="acel:acsn021_43880"/>
<evidence type="ECO:0000256" key="1">
    <source>
        <dbReference type="ARBA" id="ARBA00008857"/>
    </source>
</evidence>